<name>A0A1H4VJ53_TSUTY</name>
<evidence type="ECO:0000313" key="3">
    <source>
        <dbReference type="EMBL" id="SEC81016.1"/>
    </source>
</evidence>
<evidence type="ECO:0000256" key="1">
    <source>
        <dbReference type="SAM" id="Phobius"/>
    </source>
</evidence>
<dbReference type="OrthoDB" id="4641630at2"/>
<accession>A0A1H4VJ53</accession>
<proteinExistence type="predicted"/>
<dbReference type="AlphaFoldDB" id="A0A1H4VJ53"/>
<dbReference type="RefSeq" id="WP_068742765.1">
    <property type="nucleotide sequence ID" value="NZ_FNSA01000003.1"/>
</dbReference>
<gene>
    <name evidence="3" type="ORF">SAMN04489793_3245</name>
</gene>
<dbReference type="Proteomes" id="UP000182241">
    <property type="component" value="Unassembled WGS sequence"/>
</dbReference>
<dbReference type="EMBL" id="FNSA01000003">
    <property type="protein sequence ID" value="SEC81016.1"/>
    <property type="molecule type" value="Genomic_DNA"/>
</dbReference>
<dbReference type="InterPro" id="IPR006707">
    <property type="entry name" value="T7SS_EccD"/>
</dbReference>
<evidence type="ECO:0000313" key="4">
    <source>
        <dbReference type="Proteomes" id="UP000182241"/>
    </source>
</evidence>
<dbReference type="NCBIfam" id="TIGR03920">
    <property type="entry name" value="T7SS_EccD"/>
    <property type="match status" value="1"/>
</dbReference>
<feature type="transmembrane region" description="Helical" evidence="1">
    <location>
        <begin position="344"/>
        <end position="372"/>
    </location>
</feature>
<feature type="transmembrane region" description="Helical" evidence="1">
    <location>
        <begin position="432"/>
        <end position="453"/>
    </location>
</feature>
<reference evidence="4" key="1">
    <citation type="submission" date="2016-10" db="EMBL/GenBank/DDBJ databases">
        <authorList>
            <person name="Varghese N."/>
            <person name="Submissions S."/>
        </authorList>
    </citation>
    <scope>NUCLEOTIDE SEQUENCE [LARGE SCALE GENOMIC DNA]</scope>
    <source>
        <strain evidence="4">DSM 44234</strain>
    </source>
</reference>
<organism evidence="3 4">
    <name type="scientific">Tsukamurella tyrosinosolvens</name>
    <dbReference type="NCBI Taxonomy" id="57704"/>
    <lineage>
        <taxon>Bacteria</taxon>
        <taxon>Bacillati</taxon>
        <taxon>Actinomycetota</taxon>
        <taxon>Actinomycetes</taxon>
        <taxon>Mycobacteriales</taxon>
        <taxon>Tsukamurellaceae</taxon>
        <taxon>Tsukamurella</taxon>
    </lineage>
</organism>
<keyword evidence="4" id="KW-1185">Reference proteome</keyword>
<feature type="transmembrane region" description="Helical" evidence="1">
    <location>
        <begin position="164"/>
        <end position="184"/>
    </location>
</feature>
<evidence type="ECO:0000259" key="2">
    <source>
        <dbReference type="Pfam" id="PF19053"/>
    </source>
</evidence>
<keyword evidence="1" id="KW-0812">Transmembrane</keyword>
<dbReference type="STRING" id="57704.SAMN04489793_3245"/>
<dbReference type="InterPro" id="IPR044049">
    <property type="entry name" value="EccD_transm"/>
</dbReference>
<feature type="transmembrane region" description="Helical" evidence="1">
    <location>
        <begin position="378"/>
        <end position="395"/>
    </location>
</feature>
<dbReference type="Gene3D" id="3.10.20.90">
    <property type="entry name" value="Phosphatidylinositol 3-kinase Catalytic Subunit, Chain A, domain 1"/>
    <property type="match status" value="1"/>
</dbReference>
<feature type="transmembrane region" description="Helical" evidence="1">
    <location>
        <begin position="135"/>
        <end position="158"/>
    </location>
</feature>
<feature type="transmembrane region" description="Helical" evidence="1">
    <location>
        <begin position="402"/>
        <end position="420"/>
    </location>
</feature>
<feature type="transmembrane region" description="Helical" evidence="1">
    <location>
        <begin position="196"/>
        <end position="214"/>
    </location>
</feature>
<dbReference type="Pfam" id="PF19053">
    <property type="entry name" value="EccD"/>
    <property type="match status" value="1"/>
</dbReference>
<feature type="transmembrane region" description="Helical" evidence="1">
    <location>
        <begin position="465"/>
        <end position="486"/>
    </location>
</feature>
<feature type="transmembrane region" description="Helical" evidence="1">
    <location>
        <begin position="220"/>
        <end position="241"/>
    </location>
</feature>
<protein>
    <submittedName>
        <fullName evidence="3">Type VII secretion integral membrane protein EccD</fullName>
    </submittedName>
</protein>
<feature type="transmembrane region" description="Helical" evidence="1">
    <location>
        <begin position="248"/>
        <end position="269"/>
    </location>
</feature>
<keyword evidence="1" id="KW-0472">Membrane</keyword>
<feature type="domain" description="EccD-like transmembrane" evidence="2">
    <location>
        <begin position="139"/>
        <end position="493"/>
    </location>
</feature>
<keyword evidence="1" id="KW-1133">Transmembrane helix</keyword>
<sequence length="495" mass="52940">MTQPTAVLADTDFLPVLVHAGSSAFEIKLHIHTPVVALLPQLREQFLNDNPPAPTRKYLQERGVEWALEKGAMRERIEPEATLATAKVKPGADLYLTHRRRTEEYPTLRDDTAEGAAEVGRDNFAKVEEADSRKLAVWALPLGVVALGLIGVGEILAGNTQMRWPFLGLLSAITVLCIAVAAVLAKNYTEYRDVGVSMSVGAYAAVSAAALIAVPRELGVWHLTTIGAAAATVALVLWYVTDNTPASLHIGVGSAALILVVVGVLHLLLPVSPQATAAQIAFLSMSMIVRATKRSRNLNKVRVNYIAGEGEPVDNRTEISVKQASRRTTSHVAIESMLNQEGRVIATIHTLIGVTIASSITLVVAALAGGYFTRQYEWHMFGLIASASIVALAMGRGFVPRALAIPLLIAGPVTWAAYLVGRAISPTGADTVVLAAGTVPLVLGVLVSSLWGIRNQPMHSPLAKFRLELLALLAAVSAFPLTLVIMEVWPMVRNR</sequence>